<dbReference type="Proteomes" id="UP000019426">
    <property type="component" value="Chromosome M2/40_rep1"/>
</dbReference>
<keyword evidence="4 8" id="KW-0812">Transmembrane</keyword>
<accession>W6RYG6</accession>
<dbReference type="eggNOG" id="COG2891">
    <property type="taxonomic scope" value="Bacteria"/>
</dbReference>
<evidence type="ECO:0000256" key="3">
    <source>
        <dbReference type="ARBA" id="ARBA00022475"/>
    </source>
</evidence>
<evidence type="ECO:0000256" key="8">
    <source>
        <dbReference type="SAM" id="Phobius"/>
    </source>
</evidence>
<feature type="transmembrane region" description="Helical" evidence="8">
    <location>
        <begin position="100"/>
        <end position="122"/>
    </location>
</feature>
<dbReference type="GO" id="GO:0008360">
    <property type="term" value="P:regulation of cell shape"/>
    <property type="evidence" value="ECO:0007669"/>
    <property type="project" value="UniProtKB-KW"/>
</dbReference>
<evidence type="ECO:0000256" key="1">
    <source>
        <dbReference type="ARBA" id="ARBA00004651"/>
    </source>
</evidence>
<evidence type="ECO:0000256" key="7">
    <source>
        <dbReference type="ARBA" id="ARBA00023136"/>
    </source>
</evidence>
<dbReference type="GO" id="GO:0005886">
    <property type="term" value="C:plasma membrane"/>
    <property type="evidence" value="ECO:0007669"/>
    <property type="project" value="UniProtKB-SubCell"/>
</dbReference>
<organism evidence="9 10">
    <name type="scientific">Clostridium bornimense</name>
    <dbReference type="NCBI Taxonomy" id="1216932"/>
    <lineage>
        <taxon>Bacteria</taxon>
        <taxon>Bacillati</taxon>
        <taxon>Bacillota</taxon>
        <taxon>Clostridia</taxon>
        <taxon>Eubacteriales</taxon>
        <taxon>Clostridiaceae</taxon>
        <taxon>Clostridium</taxon>
    </lineage>
</organism>
<keyword evidence="3" id="KW-1003">Cell membrane</keyword>
<dbReference type="InterPro" id="IPR007227">
    <property type="entry name" value="Cell_shape_determining_MreD"/>
</dbReference>
<dbReference type="PATRIC" id="fig|1216932.3.peg.1503"/>
<feature type="transmembrane region" description="Helical" evidence="8">
    <location>
        <begin position="128"/>
        <end position="149"/>
    </location>
</feature>
<evidence type="ECO:0000313" key="9">
    <source>
        <dbReference type="EMBL" id="CDM68669.1"/>
    </source>
</evidence>
<name>W6RYG6_9CLOT</name>
<dbReference type="AlphaFoldDB" id="W6RYG6"/>
<dbReference type="KEGG" id="clt:CM240_1510"/>
<comment type="similarity">
    <text evidence="2">Belongs to the MreD family.</text>
</comment>
<dbReference type="RefSeq" id="WP_044037924.1">
    <property type="nucleotide sequence ID" value="NZ_HG917868.1"/>
</dbReference>
<dbReference type="EMBL" id="HG917868">
    <property type="protein sequence ID" value="CDM68669.1"/>
    <property type="molecule type" value="Genomic_DNA"/>
</dbReference>
<dbReference type="NCBIfam" id="TIGR03426">
    <property type="entry name" value="shape_MreD"/>
    <property type="match status" value="1"/>
</dbReference>
<evidence type="ECO:0000313" key="10">
    <source>
        <dbReference type="Proteomes" id="UP000019426"/>
    </source>
</evidence>
<dbReference type="STRING" id="1216932.CM240_1510"/>
<gene>
    <name evidence="9" type="ORF">CM240_1510</name>
</gene>
<reference evidence="9 10" key="1">
    <citation type="submission" date="2013-11" db="EMBL/GenBank/DDBJ databases">
        <title>Complete genome sequence of Clostridum sp. M2/40.</title>
        <authorList>
            <person name="Wibberg D."/>
            <person name="Puehler A."/>
            <person name="Schlueter A."/>
        </authorList>
    </citation>
    <scope>NUCLEOTIDE SEQUENCE [LARGE SCALE GENOMIC DNA]</scope>
    <source>
        <strain evidence="10">M2/40</strain>
    </source>
</reference>
<proteinExistence type="inferred from homology"/>
<dbReference type="HOGENOM" id="CLU_132534_2_0_9"/>
<feature type="transmembrane region" description="Helical" evidence="8">
    <location>
        <begin position="64"/>
        <end position="88"/>
    </location>
</feature>
<comment type="subcellular location">
    <subcellularLocation>
        <location evidence="1">Cell membrane</location>
        <topology evidence="1">Multi-pass membrane protein</topology>
    </subcellularLocation>
</comment>
<keyword evidence="10" id="KW-1185">Reference proteome</keyword>
<evidence type="ECO:0000256" key="5">
    <source>
        <dbReference type="ARBA" id="ARBA00022960"/>
    </source>
</evidence>
<evidence type="ECO:0000256" key="4">
    <source>
        <dbReference type="ARBA" id="ARBA00022692"/>
    </source>
</evidence>
<feature type="transmembrane region" description="Helical" evidence="8">
    <location>
        <begin position="34"/>
        <end position="58"/>
    </location>
</feature>
<protein>
    <submittedName>
        <fullName evidence="9">Putative membrane protein</fullName>
    </submittedName>
</protein>
<keyword evidence="5" id="KW-0133">Cell shape</keyword>
<feature type="transmembrane region" description="Helical" evidence="8">
    <location>
        <begin position="6"/>
        <end position="27"/>
    </location>
</feature>
<keyword evidence="6 8" id="KW-1133">Transmembrane helix</keyword>
<evidence type="ECO:0000256" key="2">
    <source>
        <dbReference type="ARBA" id="ARBA00007776"/>
    </source>
</evidence>
<dbReference type="Pfam" id="PF04093">
    <property type="entry name" value="MreD"/>
    <property type="match status" value="1"/>
</dbReference>
<sequence length="163" mass="18447">MKRILTLFLIIIGLFILDNSVVPLFSIGGYCPSLLLVFTLGYAILIDPIDAMFLGIFSGLIQDVYFHGVLGVNGFLNMGACVICSVIGTKIFREKRLFPVIIIFFLSALKYAIVFIVMYSLGTKYNSLNILFGSFYNMIIAIIAYGWIYDLSQKSFMIRDWEF</sequence>
<keyword evidence="7 8" id="KW-0472">Membrane</keyword>
<evidence type="ECO:0000256" key="6">
    <source>
        <dbReference type="ARBA" id="ARBA00022989"/>
    </source>
</evidence>
<dbReference type="OrthoDB" id="9796616at2"/>